<feature type="domain" description="AHC1-like C2H2 zinc-finger" evidence="2">
    <location>
        <begin position="246"/>
        <end position="304"/>
    </location>
</feature>
<feature type="compositionally biased region" description="Basic and acidic residues" evidence="1">
    <location>
        <begin position="367"/>
        <end position="379"/>
    </location>
</feature>
<feature type="region of interest" description="Disordered" evidence="1">
    <location>
        <begin position="317"/>
        <end position="404"/>
    </location>
</feature>
<evidence type="ECO:0000259" key="2">
    <source>
        <dbReference type="Pfam" id="PF25909"/>
    </source>
</evidence>
<evidence type="ECO:0000256" key="1">
    <source>
        <dbReference type="SAM" id="MobiDB-lite"/>
    </source>
</evidence>
<feature type="compositionally biased region" description="Polar residues" evidence="1">
    <location>
        <begin position="634"/>
        <end position="649"/>
    </location>
</feature>
<accession>A0A9P4Q6T0</accession>
<dbReference type="Proteomes" id="UP000799441">
    <property type="component" value="Unassembled WGS sequence"/>
</dbReference>
<feature type="compositionally biased region" description="Low complexity" evidence="1">
    <location>
        <begin position="320"/>
        <end position="337"/>
    </location>
</feature>
<feature type="compositionally biased region" description="Polar residues" evidence="1">
    <location>
        <begin position="527"/>
        <end position="536"/>
    </location>
</feature>
<sequence>MGEKMTSLLKRRRTGSMERDSQSPNKKQCAPVTLAALPGQPAVSNVATTSPQQPASAGAAISVPTETMGATPIEVPSEKKVQNRLDGVEALSALQKIIEQEFNMQILMKHRELRLIEQELAKCQIGLEQLRRCELKPYPGHDTMSLDISSGTGAAVKPDSGPVPPYAAPYGVTDGPYTRHYQHWLLQDPQFEPMQVEYVSSADAAGRATRNSGTARKPTSKSIGRGSDFGMPSYPAPAVKDKNLPQILRRSTDSQLVKLVCNNCHRWNFSSIQGFLNHCRIAHKVDYKSHDAAAIDCGQVLDEQELACLPQEAHNQPVSAAKPATRPAATPAPAVPAMRHVPPPPRQSPPVYIPPRNLVHPLNSSRDTPDVTTPKEEAVRQPVRPVTTSTAAASSSVSSTPLKQSPQVPRLSALFAKNGLGGDLEQAAFSARQRIDFGTLEDDAISPGASALSSPATPLPAPGARTLLGHGPSDANRPPSRKGFRQPLSGLQRHRPAPLSSTVAPADIVLHRTPPAEIPDSPPDSALNLSPNTATADSAPGLVSDDDDYDNGSASEDEAPHTATATMAPPLDVSRGGCGSTAMDLDIAVDHEGLDSDGPHHRHHPAGGDDHAVLIRRNDMMMDVGDESFRGTPGDNNSSRKLGKNGSRN</sequence>
<feature type="region of interest" description="Disordered" evidence="1">
    <location>
        <begin position="446"/>
        <end position="572"/>
    </location>
</feature>
<comment type="caution">
    <text evidence="3">The sequence shown here is derived from an EMBL/GenBank/DDBJ whole genome shotgun (WGS) entry which is preliminary data.</text>
</comment>
<dbReference type="InterPro" id="IPR058706">
    <property type="entry name" value="zf-C2H2_AHC1-like"/>
</dbReference>
<protein>
    <recommendedName>
        <fullName evidence="2">AHC1-like C2H2 zinc-finger domain-containing protein</fullName>
    </recommendedName>
</protein>
<proteinExistence type="predicted"/>
<gene>
    <name evidence="3" type="ORF">K431DRAFT_305081</name>
</gene>
<feature type="region of interest" description="Disordered" evidence="1">
    <location>
        <begin position="202"/>
        <end position="232"/>
    </location>
</feature>
<feature type="compositionally biased region" description="Low complexity" evidence="1">
    <location>
        <begin position="446"/>
        <end position="456"/>
    </location>
</feature>
<evidence type="ECO:0000313" key="4">
    <source>
        <dbReference type="Proteomes" id="UP000799441"/>
    </source>
</evidence>
<feature type="region of interest" description="Disordered" evidence="1">
    <location>
        <begin position="1"/>
        <end position="29"/>
    </location>
</feature>
<feature type="compositionally biased region" description="Low complexity" evidence="1">
    <location>
        <begin position="386"/>
        <end position="400"/>
    </location>
</feature>
<dbReference type="Pfam" id="PF25909">
    <property type="entry name" value="zf-C2H2_AHC1"/>
    <property type="match status" value="1"/>
</dbReference>
<evidence type="ECO:0000313" key="3">
    <source>
        <dbReference type="EMBL" id="KAF2719481.1"/>
    </source>
</evidence>
<feature type="region of interest" description="Disordered" evidence="1">
    <location>
        <begin position="623"/>
        <end position="649"/>
    </location>
</feature>
<feature type="compositionally biased region" description="Low complexity" evidence="1">
    <location>
        <begin position="561"/>
        <end position="570"/>
    </location>
</feature>
<feature type="compositionally biased region" description="Pro residues" evidence="1">
    <location>
        <begin position="341"/>
        <end position="353"/>
    </location>
</feature>
<dbReference type="EMBL" id="MU003810">
    <property type="protein sequence ID" value="KAF2719481.1"/>
    <property type="molecule type" value="Genomic_DNA"/>
</dbReference>
<dbReference type="OrthoDB" id="5355528at2759"/>
<keyword evidence="4" id="KW-1185">Reference proteome</keyword>
<dbReference type="AlphaFoldDB" id="A0A9P4Q6T0"/>
<reference evidence="3" key="1">
    <citation type="journal article" date="2020" name="Stud. Mycol.">
        <title>101 Dothideomycetes genomes: a test case for predicting lifestyles and emergence of pathogens.</title>
        <authorList>
            <person name="Haridas S."/>
            <person name="Albert R."/>
            <person name="Binder M."/>
            <person name="Bloem J."/>
            <person name="Labutti K."/>
            <person name="Salamov A."/>
            <person name="Andreopoulos B."/>
            <person name="Baker S."/>
            <person name="Barry K."/>
            <person name="Bills G."/>
            <person name="Bluhm B."/>
            <person name="Cannon C."/>
            <person name="Castanera R."/>
            <person name="Culley D."/>
            <person name="Daum C."/>
            <person name="Ezra D."/>
            <person name="Gonzalez J."/>
            <person name="Henrissat B."/>
            <person name="Kuo A."/>
            <person name="Liang C."/>
            <person name="Lipzen A."/>
            <person name="Lutzoni F."/>
            <person name="Magnuson J."/>
            <person name="Mondo S."/>
            <person name="Nolan M."/>
            <person name="Ohm R."/>
            <person name="Pangilinan J."/>
            <person name="Park H.-J."/>
            <person name="Ramirez L."/>
            <person name="Alfaro M."/>
            <person name="Sun H."/>
            <person name="Tritt A."/>
            <person name="Yoshinaga Y."/>
            <person name="Zwiers L.-H."/>
            <person name="Turgeon B."/>
            <person name="Goodwin S."/>
            <person name="Spatafora J."/>
            <person name="Crous P."/>
            <person name="Grigoriev I."/>
        </authorList>
    </citation>
    <scope>NUCLEOTIDE SEQUENCE</scope>
    <source>
        <strain evidence="3">CBS 116435</strain>
    </source>
</reference>
<organism evidence="3 4">
    <name type="scientific">Polychaeton citri CBS 116435</name>
    <dbReference type="NCBI Taxonomy" id="1314669"/>
    <lineage>
        <taxon>Eukaryota</taxon>
        <taxon>Fungi</taxon>
        <taxon>Dikarya</taxon>
        <taxon>Ascomycota</taxon>
        <taxon>Pezizomycotina</taxon>
        <taxon>Dothideomycetes</taxon>
        <taxon>Dothideomycetidae</taxon>
        <taxon>Capnodiales</taxon>
        <taxon>Capnodiaceae</taxon>
        <taxon>Polychaeton</taxon>
    </lineage>
</organism>
<name>A0A9P4Q6T0_9PEZI</name>